<dbReference type="PROSITE" id="PS50853">
    <property type="entry name" value="FN3"/>
    <property type="match status" value="1"/>
</dbReference>
<evidence type="ECO:0000256" key="1">
    <source>
        <dbReference type="SAM" id="MobiDB-lite"/>
    </source>
</evidence>
<sequence>MFIKKHLPMGIILGFITVFAVVFSTVQAYGINQEISIVPDMSAPSGSVYVNVQYNCTDNSVTGLGIRVHFNSARLTYNGYDSFLSSGSLSDPQVQNDTENHDADISTDKFILLGYQDMNGNWPGQSLPAILARLKFTASGTGGSELRVSRVTNAAGFGFTGSGIWLNLPSVTTSPAGSITQTGAGSGGNVVSAGGAPVVSRGVCWSTSQNPTISNSKTSNGSGIGSFSSTISGLLPNTTYYVRAYATSSLGTGYGSQVSFTTTQAASIPTVTTSTPGSITQTGANSGGNVTSDGGASVTSRGVCWSTSQNPTTAGSKTSNGSGTGIFSSAITGLSPGTSYYVRAYAVNSKGTGYGNQVSFTTSSSYFISGYARSSANGYGISGVTMSFGSLGSVITDNSGYYTKTVNPGWTGAITPSISGYTFNPGSRSYTSVSSSLFNQDFSGTPATLSISGYVRNSSGAGVSGVSISLSNSGGTAVTDTSGYYTKSVSYGWSGTVTPQKSGYTFTPADKSFSNVTANQSNQDFAANLTDFSLQDIILVLKILTGTTADDLYLKADADKNGKVEISDAIYIMQKIAD</sequence>
<dbReference type="Gene3D" id="2.60.40.1120">
    <property type="entry name" value="Carboxypeptidase-like, regulatory domain"/>
    <property type="match status" value="1"/>
</dbReference>
<evidence type="ECO:0000313" key="3">
    <source>
        <dbReference type="EMBL" id="QTA83104.1"/>
    </source>
</evidence>
<proteinExistence type="predicted"/>
<dbReference type="SUPFAM" id="SSF49265">
    <property type="entry name" value="Fibronectin type III"/>
    <property type="match status" value="1"/>
</dbReference>
<dbReference type="SMART" id="SM00060">
    <property type="entry name" value="FN3"/>
    <property type="match status" value="2"/>
</dbReference>
<feature type="domain" description="Fibronectin type-III" evidence="2">
    <location>
        <begin position="265"/>
        <end position="365"/>
    </location>
</feature>
<dbReference type="CDD" id="cd00063">
    <property type="entry name" value="FN3"/>
    <property type="match status" value="1"/>
</dbReference>
<dbReference type="AlphaFoldDB" id="A0A975BCE9"/>
<feature type="region of interest" description="Disordered" evidence="1">
    <location>
        <begin position="270"/>
        <end position="292"/>
    </location>
</feature>
<dbReference type="RefSeq" id="WP_207688940.1">
    <property type="nucleotide sequence ID" value="NZ_CP061799.1"/>
</dbReference>
<dbReference type="SUPFAM" id="SSF49464">
    <property type="entry name" value="Carboxypeptidase regulatory domain-like"/>
    <property type="match status" value="1"/>
</dbReference>
<keyword evidence="4" id="KW-1185">Reference proteome</keyword>
<evidence type="ECO:0000259" key="2">
    <source>
        <dbReference type="PROSITE" id="PS50853"/>
    </source>
</evidence>
<dbReference type="Gene3D" id="2.60.40.10">
    <property type="entry name" value="Immunoglobulins"/>
    <property type="match status" value="2"/>
</dbReference>
<name>A0A975BCE9_9BACT</name>
<dbReference type="InterPro" id="IPR008969">
    <property type="entry name" value="CarboxyPept-like_regulatory"/>
</dbReference>
<protein>
    <submittedName>
        <fullName evidence="3">Fibronectin type III domain-containing protein</fullName>
    </submittedName>
</protein>
<evidence type="ECO:0000313" key="4">
    <source>
        <dbReference type="Proteomes" id="UP000663720"/>
    </source>
</evidence>
<organism evidence="3 4">
    <name type="scientific">Desulfonema limicola</name>
    <dbReference type="NCBI Taxonomy" id="45656"/>
    <lineage>
        <taxon>Bacteria</taxon>
        <taxon>Pseudomonadati</taxon>
        <taxon>Thermodesulfobacteriota</taxon>
        <taxon>Desulfobacteria</taxon>
        <taxon>Desulfobacterales</taxon>
        <taxon>Desulfococcaceae</taxon>
        <taxon>Desulfonema</taxon>
    </lineage>
</organism>
<dbReference type="InterPro" id="IPR013783">
    <property type="entry name" value="Ig-like_fold"/>
</dbReference>
<dbReference type="KEGG" id="dli:dnl_54980"/>
<reference evidence="3" key="1">
    <citation type="journal article" date="2021" name="Microb. Physiol.">
        <title>Proteogenomic Insights into the Physiology of Marine, Sulfate-Reducing, Filamentous Desulfonema limicola and Desulfonema magnum.</title>
        <authorList>
            <person name="Schnaars V."/>
            <person name="Wohlbrand L."/>
            <person name="Scheve S."/>
            <person name="Hinrichs C."/>
            <person name="Reinhardt R."/>
            <person name="Rabus R."/>
        </authorList>
    </citation>
    <scope>NUCLEOTIDE SEQUENCE</scope>
    <source>
        <strain evidence="3">5ac10</strain>
    </source>
</reference>
<dbReference type="InterPro" id="IPR003961">
    <property type="entry name" value="FN3_dom"/>
</dbReference>
<gene>
    <name evidence="3" type="ORF">dnl_54980</name>
</gene>
<accession>A0A975BCE9</accession>
<dbReference type="EMBL" id="CP061799">
    <property type="protein sequence ID" value="QTA83104.1"/>
    <property type="molecule type" value="Genomic_DNA"/>
</dbReference>
<dbReference type="InterPro" id="IPR036116">
    <property type="entry name" value="FN3_sf"/>
</dbReference>
<dbReference type="Proteomes" id="UP000663720">
    <property type="component" value="Chromosome"/>
</dbReference>